<dbReference type="AlphaFoldDB" id="A0A4R0RB40"/>
<keyword evidence="1" id="KW-0812">Transmembrane</keyword>
<evidence type="ECO:0000313" key="3">
    <source>
        <dbReference type="Proteomes" id="UP000292702"/>
    </source>
</evidence>
<dbReference type="Proteomes" id="UP000292702">
    <property type="component" value="Unassembled WGS sequence"/>
</dbReference>
<keyword evidence="3" id="KW-1185">Reference proteome</keyword>
<protein>
    <submittedName>
        <fullName evidence="2">Uncharacterized protein</fullName>
    </submittedName>
</protein>
<accession>A0A4R0RB40</accession>
<feature type="transmembrane region" description="Helical" evidence="1">
    <location>
        <begin position="12"/>
        <end position="31"/>
    </location>
</feature>
<feature type="transmembrane region" description="Helical" evidence="1">
    <location>
        <begin position="51"/>
        <end position="71"/>
    </location>
</feature>
<gene>
    <name evidence="2" type="ORF">EIP91_003867</name>
</gene>
<proteinExistence type="predicted"/>
<name>A0A4R0RB40_9APHY</name>
<evidence type="ECO:0000313" key="2">
    <source>
        <dbReference type="EMBL" id="TCD64602.1"/>
    </source>
</evidence>
<sequence length="212" mass="23673">MQCVWRRKSPLVAFIFVLQRYCAMLDPILTLTLGKPWTRKTLRIWAVWEKAVLPTLLVLLTSAIVPAVNLYEFAQSRTITFLLDGTCELDPSTTNKLAFAALAINCSVLLLDIYQPPFSGSSSFLKIGVALTANLLARFILDLRSLADRYEERLPTTIPIMSSIQFGDYPMTDQSDVPDEDITRTWGLSHLASDDVSQPSAEISCAQRDLIS</sequence>
<organism evidence="2 3">
    <name type="scientific">Steccherinum ochraceum</name>
    <dbReference type="NCBI Taxonomy" id="92696"/>
    <lineage>
        <taxon>Eukaryota</taxon>
        <taxon>Fungi</taxon>
        <taxon>Dikarya</taxon>
        <taxon>Basidiomycota</taxon>
        <taxon>Agaricomycotina</taxon>
        <taxon>Agaricomycetes</taxon>
        <taxon>Polyporales</taxon>
        <taxon>Steccherinaceae</taxon>
        <taxon>Steccherinum</taxon>
    </lineage>
</organism>
<keyword evidence="1" id="KW-1133">Transmembrane helix</keyword>
<comment type="caution">
    <text evidence="2">The sequence shown here is derived from an EMBL/GenBank/DDBJ whole genome shotgun (WGS) entry which is preliminary data.</text>
</comment>
<reference evidence="2 3" key="1">
    <citation type="submission" date="2018-11" db="EMBL/GenBank/DDBJ databases">
        <title>Genome assembly of Steccherinum ochraceum LE-BIN_3174, the white-rot fungus of the Steccherinaceae family (The Residual Polyporoid clade, Polyporales, Basidiomycota).</title>
        <authorList>
            <person name="Fedorova T.V."/>
            <person name="Glazunova O.A."/>
            <person name="Landesman E.O."/>
            <person name="Moiseenko K.V."/>
            <person name="Psurtseva N.V."/>
            <person name="Savinova O.S."/>
            <person name="Shakhova N.V."/>
            <person name="Tyazhelova T.V."/>
            <person name="Vasina D.V."/>
        </authorList>
    </citation>
    <scope>NUCLEOTIDE SEQUENCE [LARGE SCALE GENOMIC DNA]</scope>
    <source>
        <strain evidence="2 3">LE-BIN_3174</strain>
    </source>
</reference>
<dbReference type="EMBL" id="RWJN01000226">
    <property type="protein sequence ID" value="TCD64602.1"/>
    <property type="molecule type" value="Genomic_DNA"/>
</dbReference>
<evidence type="ECO:0000256" key="1">
    <source>
        <dbReference type="SAM" id="Phobius"/>
    </source>
</evidence>
<keyword evidence="1" id="KW-0472">Membrane</keyword>